<keyword evidence="1" id="KW-0805">Transcription regulation</keyword>
<dbReference type="PROSITE" id="PS50949">
    <property type="entry name" value="HTH_GNTR"/>
    <property type="match status" value="1"/>
</dbReference>
<evidence type="ECO:0000313" key="6">
    <source>
        <dbReference type="Proteomes" id="UP000460221"/>
    </source>
</evidence>
<dbReference type="InterPro" id="IPR008920">
    <property type="entry name" value="TF_FadR/GntR_C"/>
</dbReference>
<dbReference type="Gene3D" id="1.20.120.530">
    <property type="entry name" value="GntR ligand-binding domain-like"/>
    <property type="match status" value="1"/>
</dbReference>
<keyword evidence="3" id="KW-0804">Transcription</keyword>
<comment type="caution">
    <text evidence="5">The sequence shown here is derived from an EMBL/GenBank/DDBJ whole genome shotgun (WGS) entry which is preliminary data.</text>
</comment>
<dbReference type="EMBL" id="WLYK01000005">
    <property type="protein sequence ID" value="MTD15048.1"/>
    <property type="molecule type" value="Genomic_DNA"/>
</dbReference>
<dbReference type="SUPFAM" id="SSF48008">
    <property type="entry name" value="GntR ligand-binding domain-like"/>
    <property type="match status" value="1"/>
</dbReference>
<keyword evidence="6" id="KW-1185">Reference proteome</keyword>
<proteinExistence type="predicted"/>
<dbReference type="InterPro" id="IPR000524">
    <property type="entry name" value="Tscrpt_reg_HTH_GntR"/>
</dbReference>
<gene>
    <name evidence="5" type="ORF">GIS00_13975</name>
</gene>
<dbReference type="AlphaFoldDB" id="A0A7K1FLQ7"/>
<protein>
    <submittedName>
        <fullName evidence="5">FCD domain-containing protein</fullName>
    </submittedName>
</protein>
<dbReference type="InterPro" id="IPR036388">
    <property type="entry name" value="WH-like_DNA-bd_sf"/>
</dbReference>
<dbReference type="RefSeq" id="WP_154769020.1">
    <property type="nucleotide sequence ID" value="NZ_WLYK01000005.1"/>
</dbReference>
<dbReference type="Proteomes" id="UP000460221">
    <property type="component" value="Unassembled WGS sequence"/>
</dbReference>
<dbReference type="GO" id="GO:0003677">
    <property type="term" value="F:DNA binding"/>
    <property type="evidence" value="ECO:0007669"/>
    <property type="project" value="UniProtKB-KW"/>
</dbReference>
<dbReference type="Gene3D" id="1.10.10.10">
    <property type="entry name" value="Winged helix-like DNA-binding domain superfamily/Winged helix DNA-binding domain"/>
    <property type="match status" value="1"/>
</dbReference>
<evidence type="ECO:0000259" key="4">
    <source>
        <dbReference type="PROSITE" id="PS50949"/>
    </source>
</evidence>
<organism evidence="5 6">
    <name type="scientific">Nakamurella alba</name>
    <dbReference type="NCBI Taxonomy" id="2665158"/>
    <lineage>
        <taxon>Bacteria</taxon>
        <taxon>Bacillati</taxon>
        <taxon>Actinomycetota</taxon>
        <taxon>Actinomycetes</taxon>
        <taxon>Nakamurellales</taxon>
        <taxon>Nakamurellaceae</taxon>
        <taxon>Nakamurella</taxon>
    </lineage>
</organism>
<dbReference type="Pfam" id="PF07729">
    <property type="entry name" value="FCD"/>
    <property type="match status" value="1"/>
</dbReference>
<dbReference type="PRINTS" id="PR00035">
    <property type="entry name" value="HTHGNTR"/>
</dbReference>
<dbReference type="GO" id="GO:0003700">
    <property type="term" value="F:DNA-binding transcription factor activity"/>
    <property type="evidence" value="ECO:0007669"/>
    <property type="project" value="InterPro"/>
</dbReference>
<dbReference type="PANTHER" id="PTHR43537">
    <property type="entry name" value="TRANSCRIPTIONAL REGULATOR, GNTR FAMILY"/>
    <property type="match status" value="1"/>
</dbReference>
<dbReference type="InterPro" id="IPR011711">
    <property type="entry name" value="GntR_C"/>
</dbReference>
<dbReference type="PANTHER" id="PTHR43537:SF47">
    <property type="entry name" value="REGULATORY PROTEIN GNTR HTH"/>
    <property type="match status" value="1"/>
</dbReference>
<evidence type="ECO:0000256" key="1">
    <source>
        <dbReference type="ARBA" id="ARBA00023015"/>
    </source>
</evidence>
<dbReference type="Pfam" id="PF00392">
    <property type="entry name" value="GntR"/>
    <property type="match status" value="1"/>
</dbReference>
<dbReference type="SMART" id="SM00345">
    <property type="entry name" value="HTH_GNTR"/>
    <property type="match status" value="1"/>
</dbReference>
<dbReference type="SUPFAM" id="SSF46785">
    <property type="entry name" value="Winged helix' DNA-binding domain"/>
    <property type="match status" value="1"/>
</dbReference>
<accession>A0A7K1FLQ7</accession>
<evidence type="ECO:0000256" key="2">
    <source>
        <dbReference type="ARBA" id="ARBA00023125"/>
    </source>
</evidence>
<sequence length="234" mass="24726">MTGPLTAPVRRQPLVAQVAEQFREQIRTGVWALGERIPGEHALATELGVSRGTVREALRALTLAGLLDPRVGDGTYVSGTSDLAATLRRETDGAGDLAHAIDLRAVLDGAAARRAAAQATAPQLDHIDRLLADRRTAHDSGDPAAFTAADTAFHRAIAMASGNPLLARIYDAVGDLVSDSIRRTTELPEDPALHELHRSLAAAVRAGDPDAAERAATALLQDVSFLDAARREQS</sequence>
<dbReference type="SMART" id="SM00895">
    <property type="entry name" value="FCD"/>
    <property type="match status" value="1"/>
</dbReference>
<keyword evidence="2" id="KW-0238">DNA-binding</keyword>
<evidence type="ECO:0000313" key="5">
    <source>
        <dbReference type="EMBL" id="MTD15048.1"/>
    </source>
</evidence>
<reference evidence="5 6" key="1">
    <citation type="submission" date="2019-11" db="EMBL/GenBank/DDBJ databases">
        <authorList>
            <person name="Jiang L.-Q."/>
        </authorList>
    </citation>
    <scope>NUCLEOTIDE SEQUENCE [LARGE SCALE GENOMIC DNA]</scope>
    <source>
        <strain evidence="5 6">YIM 132087</strain>
    </source>
</reference>
<evidence type="ECO:0000256" key="3">
    <source>
        <dbReference type="ARBA" id="ARBA00023163"/>
    </source>
</evidence>
<dbReference type="CDD" id="cd07377">
    <property type="entry name" value="WHTH_GntR"/>
    <property type="match status" value="1"/>
</dbReference>
<name>A0A7K1FLQ7_9ACTN</name>
<dbReference type="InterPro" id="IPR036390">
    <property type="entry name" value="WH_DNA-bd_sf"/>
</dbReference>
<feature type="domain" description="HTH gntR-type" evidence="4">
    <location>
        <begin position="12"/>
        <end position="80"/>
    </location>
</feature>